<accession>A0ABW4NJA9</accession>
<evidence type="ECO:0000313" key="2">
    <source>
        <dbReference type="EMBL" id="MFD1798479.1"/>
    </source>
</evidence>
<sequence>MANYEKRKEHLLNDLTTIIEKLDGNLAKLEDIDASNYRKHSLKKWYEEKKAIHEIKKLLHDVNKYEKYDEKEMDKFEKEFEEYDIWL</sequence>
<keyword evidence="3" id="KW-1185">Reference proteome</keyword>
<proteinExistence type="predicted"/>
<gene>
    <name evidence="2" type="ORF">ACFSBK_01200</name>
</gene>
<evidence type="ECO:0000313" key="3">
    <source>
        <dbReference type="Proteomes" id="UP001597285"/>
    </source>
</evidence>
<organism evidence="2 3">
    <name type="scientific">Carnobacterium antarcticum</name>
    <dbReference type="NCBI Taxonomy" id="2126436"/>
    <lineage>
        <taxon>Bacteria</taxon>
        <taxon>Bacillati</taxon>
        <taxon>Bacillota</taxon>
        <taxon>Bacilli</taxon>
        <taxon>Lactobacillales</taxon>
        <taxon>Carnobacteriaceae</taxon>
        <taxon>Carnobacterium</taxon>
    </lineage>
</organism>
<comment type="caution">
    <text evidence="2">The sequence shown here is derived from an EMBL/GenBank/DDBJ whole genome shotgun (WGS) entry which is preliminary data.</text>
</comment>
<dbReference type="EMBL" id="JBHUFF010000005">
    <property type="protein sequence ID" value="MFD1798479.1"/>
    <property type="molecule type" value="Genomic_DNA"/>
</dbReference>
<reference evidence="3" key="1">
    <citation type="journal article" date="2019" name="Int. J. Syst. Evol. Microbiol.">
        <title>The Global Catalogue of Microorganisms (GCM) 10K type strain sequencing project: providing services to taxonomists for standard genome sequencing and annotation.</title>
        <authorList>
            <consortium name="The Broad Institute Genomics Platform"/>
            <consortium name="The Broad Institute Genome Sequencing Center for Infectious Disease"/>
            <person name="Wu L."/>
            <person name="Ma J."/>
        </authorList>
    </citation>
    <scope>NUCLEOTIDE SEQUENCE [LARGE SCALE GENOMIC DNA]</scope>
    <source>
        <strain evidence="3">KCTC 42143</strain>
    </source>
</reference>
<keyword evidence="1" id="KW-0175">Coiled coil</keyword>
<dbReference type="Proteomes" id="UP001597285">
    <property type="component" value="Unassembled WGS sequence"/>
</dbReference>
<name>A0ABW4NJA9_9LACT</name>
<evidence type="ECO:0000256" key="1">
    <source>
        <dbReference type="SAM" id="Coils"/>
    </source>
</evidence>
<protein>
    <submittedName>
        <fullName evidence="2">Uncharacterized protein</fullName>
    </submittedName>
</protein>
<feature type="coiled-coil region" evidence="1">
    <location>
        <begin position="1"/>
        <end position="32"/>
    </location>
</feature>
<dbReference type="RefSeq" id="WP_058919673.1">
    <property type="nucleotide sequence ID" value="NZ_JBHSQC010000024.1"/>
</dbReference>